<accession>A0A7V1D1B8</accession>
<name>A0A7V1D1B8_9GAMM</name>
<protein>
    <submittedName>
        <fullName evidence="2">Uncharacterized protein</fullName>
    </submittedName>
</protein>
<gene>
    <name evidence="2" type="ORF">ENH88_17000</name>
</gene>
<evidence type="ECO:0000256" key="1">
    <source>
        <dbReference type="SAM" id="SignalP"/>
    </source>
</evidence>
<reference evidence="2" key="1">
    <citation type="journal article" date="2020" name="mSystems">
        <title>Genome- and Community-Level Interaction Insights into Carbon Utilization and Element Cycling Functions of Hydrothermarchaeota in Hydrothermal Sediment.</title>
        <authorList>
            <person name="Zhou Z."/>
            <person name="Liu Y."/>
            <person name="Xu W."/>
            <person name="Pan J."/>
            <person name="Luo Z.H."/>
            <person name="Li M."/>
        </authorList>
    </citation>
    <scope>NUCLEOTIDE SEQUENCE [LARGE SCALE GENOMIC DNA]</scope>
    <source>
        <strain evidence="2">HyVt-346</strain>
    </source>
</reference>
<comment type="caution">
    <text evidence="2">The sequence shown here is derived from an EMBL/GenBank/DDBJ whole genome shotgun (WGS) entry which is preliminary data.</text>
</comment>
<feature type="chain" id="PRO_5031288028" evidence="1">
    <location>
        <begin position="22"/>
        <end position="107"/>
    </location>
</feature>
<organism evidence="2">
    <name type="scientific">Pseudoalteromonas prydzensis</name>
    <dbReference type="NCBI Taxonomy" id="182141"/>
    <lineage>
        <taxon>Bacteria</taxon>
        <taxon>Pseudomonadati</taxon>
        <taxon>Pseudomonadota</taxon>
        <taxon>Gammaproteobacteria</taxon>
        <taxon>Alteromonadales</taxon>
        <taxon>Pseudoalteromonadaceae</taxon>
        <taxon>Pseudoalteromonas</taxon>
    </lineage>
</organism>
<dbReference type="AlphaFoldDB" id="A0A7V1D1B8"/>
<feature type="signal peptide" evidence="1">
    <location>
        <begin position="1"/>
        <end position="21"/>
    </location>
</feature>
<keyword evidence="1" id="KW-0732">Signal</keyword>
<dbReference type="EMBL" id="DRGM01000173">
    <property type="protein sequence ID" value="HEA18103.1"/>
    <property type="molecule type" value="Genomic_DNA"/>
</dbReference>
<proteinExistence type="predicted"/>
<sequence length="107" mass="11923">MIKNIIAILMTFTFFSTQAVATVGQTVDQIFYCGDDFAIHTDAGNWYVVLKSVGEKKQDHFLSMAMFSMATGSKTARFFPGEPLSNWCGNKNFLPISSFSIKAESFK</sequence>
<evidence type="ECO:0000313" key="2">
    <source>
        <dbReference type="EMBL" id="HEA18103.1"/>
    </source>
</evidence>
<dbReference type="RefSeq" id="WP_304184013.1">
    <property type="nucleotide sequence ID" value="NZ_DRGM01000173.1"/>
</dbReference>
<dbReference type="Proteomes" id="UP000886188">
    <property type="component" value="Unassembled WGS sequence"/>
</dbReference>